<dbReference type="PANTHER" id="PTHR40626:SF34">
    <property type="entry name" value="ZINC FINGER PROTEIN YGR067C"/>
    <property type="match status" value="1"/>
</dbReference>
<keyword evidence="3" id="KW-0677">Repeat</keyword>
<dbReference type="STRING" id="436907.A7TQH8"/>
<dbReference type="EMBL" id="DS480458">
    <property type="protein sequence ID" value="EDO15479.1"/>
    <property type="molecule type" value="Genomic_DNA"/>
</dbReference>
<evidence type="ECO:0000256" key="8">
    <source>
        <dbReference type="SAM" id="MobiDB-lite"/>
    </source>
</evidence>
<dbReference type="RefSeq" id="XP_001643337.1">
    <property type="nucleotide sequence ID" value="XM_001643287.1"/>
</dbReference>
<dbReference type="Pfam" id="PF00096">
    <property type="entry name" value="zf-C2H2"/>
    <property type="match status" value="1"/>
</dbReference>
<evidence type="ECO:0000256" key="1">
    <source>
        <dbReference type="ARBA" id="ARBA00004123"/>
    </source>
</evidence>
<dbReference type="SUPFAM" id="SSF57667">
    <property type="entry name" value="beta-beta-alpha zinc fingers"/>
    <property type="match status" value="1"/>
</dbReference>
<evidence type="ECO:0000256" key="6">
    <source>
        <dbReference type="ARBA" id="ARBA00023242"/>
    </source>
</evidence>
<dbReference type="InterPro" id="IPR013087">
    <property type="entry name" value="Znf_C2H2_type"/>
</dbReference>
<keyword evidence="4 7" id="KW-0863">Zinc-finger</keyword>
<dbReference type="GO" id="GO:0008270">
    <property type="term" value="F:zinc ion binding"/>
    <property type="evidence" value="ECO:0007669"/>
    <property type="project" value="UniProtKB-KW"/>
</dbReference>
<comment type="subcellular location">
    <subcellularLocation>
        <location evidence="1">Nucleus</location>
    </subcellularLocation>
</comment>
<dbReference type="SMART" id="SM00355">
    <property type="entry name" value="ZnF_C2H2"/>
    <property type="match status" value="2"/>
</dbReference>
<dbReference type="GO" id="GO:0000978">
    <property type="term" value="F:RNA polymerase II cis-regulatory region sequence-specific DNA binding"/>
    <property type="evidence" value="ECO:0007669"/>
    <property type="project" value="InterPro"/>
</dbReference>
<dbReference type="GO" id="GO:0005634">
    <property type="term" value="C:nucleus"/>
    <property type="evidence" value="ECO:0007669"/>
    <property type="project" value="UniProtKB-SubCell"/>
</dbReference>
<proteinExistence type="predicted"/>
<reference evidence="10 11" key="1">
    <citation type="journal article" date="2007" name="Proc. Natl. Acad. Sci. U.S.A.">
        <title>Independent sorting-out of thousands of duplicated gene pairs in two yeast species descended from a whole-genome duplication.</title>
        <authorList>
            <person name="Scannell D.R."/>
            <person name="Frank A.C."/>
            <person name="Conant G.C."/>
            <person name="Byrne K.P."/>
            <person name="Woolfit M."/>
            <person name="Wolfe K.H."/>
        </authorList>
    </citation>
    <scope>NUCLEOTIDE SEQUENCE [LARGE SCALE GENOMIC DNA]</scope>
    <source>
        <strain evidence="11">ATCC 22028 / DSM 70294 / BCRC 21397 / CBS 2163 / NBRC 10782 / NRRL Y-8283 / UCD 57-17</strain>
    </source>
</reference>
<dbReference type="Proteomes" id="UP000000267">
    <property type="component" value="Unassembled WGS sequence"/>
</dbReference>
<evidence type="ECO:0000313" key="11">
    <source>
        <dbReference type="Proteomes" id="UP000000267"/>
    </source>
</evidence>
<feature type="domain" description="C2H2-type" evidence="9">
    <location>
        <begin position="37"/>
        <end position="60"/>
    </location>
</feature>
<keyword evidence="2" id="KW-0479">Metal-binding</keyword>
<dbReference type="PROSITE" id="PS00028">
    <property type="entry name" value="ZINC_FINGER_C2H2_1"/>
    <property type="match status" value="2"/>
</dbReference>
<evidence type="ECO:0000259" key="9">
    <source>
        <dbReference type="PROSITE" id="PS50157"/>
    </source>
</evidence>
<keyword evidence="6" id="KW-0539">Nucleus</keyword>
<dbReference type="FunCoup" id="A7TQH8">
    <property type="interactions" value="303"/>
</dbReference>
<accession>A7TQH8</accession>
<gene>
    <name evidence="10" type="ORF">Kpol_472p10</name>
</gene>
<sequence>MKSSTNWKHICSYCNRAFSRSEHKARHERSHTGTKPYECKVCLREFVRRDLLQRHIRTVHKSLLLSKASKRQDHGNNNNISSSNNNNDDSVKEKSNDNNSNNSKEDLSAISEKMVNSLNKRNFSNSNLITLKFQPYGSKGYNEIISPSLSKNKSFKRKSYLVELQRCITMNNERLQVPIDSLSTFYDRGLTELMNSLPNHNFNVNSKEIVFVLICIGSMITYDPQFNDIWNVTWYSFLISDVKDAQPNKNFIPMTVLLYLTLSIEFSLNICDETKSKIAYTEYYKRLTYSISNNQTYNAEELELMLHIFSKLIRILDVRTNDDSNSQILYIYNWFMNQKLSDNGETLIYYMKHFLSISNVVLPIRTLNLLTDAFYCEFLLQYPNFQNIIEYNTSIILLLKMHIHLINGQKSNIQLESSIEKFFSTLSIKTISQRFWVLLEICWLDFLKYYSILSNSTPDSNWLLFKSPEELSLYESIDIGKLTDNFIIPTLVVLSIFNSQEKNFITERMLPLVMDVIEFQVKLFASEINKIANGIDLTVSLNDCTLKLLFSAWTNILYQERTNNGEKDSDELLIVGNFVTTFIQNSFNGKTMNHANASLSYHYFIRAIMKNLKANILMDKLITSNNEFTQESKSILIRIWENLQSIIKQYWNPPIIPPSVDANVIIEKERTLSSPTASNAEDFEPKSIKIILPLPTAMNLEPSGSQSTYIPSINHVPQLQSVGMGYGQSSNSLSVNSNSLIRSTSFLGNPLTPVSMEKQQISMFDSEANKSVTNGLSINYTGNQSNQFQYLNINNSINTNSTSIPASVGHNNNQNGRLPSTTELFGDCIE</sequence>
<evidence type="ECO:0000256" key="5">
    <source>
        <dbReference type="ARBA" id="ARBA00022833"/>
    </source>
</evidence>
<evidence type="ECO:0000256" key="3">
    <source>
        <dbReference type="ARBA" id="ARBA00022737"/>
    </source>
</evidence>
<organism evidence="11">
    <name type="scientific">Vanderwaltozyma polyspora (strain ATCC 22028 / DSM 70294 / BCRC 21397 / CBS 2163 / NBRC 10782 / NRRL Y-8283 / UCD 57-17)</name>
    <name type="common">Kluyveromyces polysporus</name>
    <dbReference type="NCBI Taxonomy" id="436907"/>
    <lineage>
        <taxon>Eukaryota</taxon>
        <taxon>Fungi</taxon>
        <taxon>Dikarya</taxon>
        <taxon>Ascomycota</taxon>
        <taxon>Saccharomycotina</taxon>
        <taxon>Saccharomycetes</taxon>
        <taxon>Saccharomycetales</taxon>
        <taxon>Saccharomycetaceae</taxon>
        <taxon>Vanderwaltozyma</taxon>
    </lineage>
</organism>
<evidence type="ECO:0000256" key="2">
    <source>
        <dbReference type="ARBA" id="ARBA00022723"/>
    </source>
</evidence>
<dbReference type="KEGG" id="vpo:Kpol_472p10"/>
<feature type="region of interest" description="Disordered" evidence="8">
    <location>
        <begin position="67"/>
        <end position="105"/>
    </location>
</feature>
<feature type="domain" description="C2H2-type" evidence="9">
    <location>
        <begin position="9"/>
        <end position="36"/>
    </location>
</feature>
<dbReference type="InParanoid" id="A7TQH8"/>
<dbReference type="InterPro" id="IPR036236">
    <property type="entry name" value="Znf_C2H2_sf"/>
</dbReference>
<dbReference type="InterPro" id="IPR051059">
    <property type="entry name" value="VerF-like"/>
</dbReference>
<dbReference type="AlphaFoldDB" id="A7TQH8"/>
<dbReference type="FunFam" id="3.30.160.60:FF:002343">
    <property type="entry name" value="Zinc finger protein 33A"/>
    <property type="match status" value="1"/>
</dbReference>
<dbReference type="PANTHER" id="PTHR40626">
    <property type="entry name" value="MIP31509P"/>
    <property type="match status" value="1"/>
</dbReference>
<keyword evidence="11" id="KW-1185">Reference proteome</keyword>
<evidence type="ECO:0000256" key="7">
    <source>
        <dbReference type="PROSITE-ProRule" id="PRU00042"/>
    </source>
</evidence>
<dbReference type="eggNOG" id="KOG1721">
    <property type="taxonomic scope" value="Eukaryota"/>
</dbReference>
<dbReference type="GeneID" id="5543566"/>
<dbReference type="PhylomeDB" id="A7TQH8"/>
<feature type="compositionally biased region" description="Low complexity" evidence="8">
    <location>
        <begin position="76"/>
        <end position="88"/>
    </location>
</feature>
<keyword evidence="5" id="KW-0862">Zinc</keyword>
<dbReference type="OrthoDB" id="654211at2759"/>
<dbReference type="Gene3D" id="3.30.160.60">
    <property type="entry name" value="Classic Zinc Finger"/>
    <property type="match status" value="2"/>
</dbReference>
<name>A7TQH8_VANPO</name>
<evidence type="ECO:0000313" key="10">
    <source>
        <dbReference type="EMBL" id="EDO15479.1"/>
    </source>
</evidence>
<dbReference type="HOGENOM" id="CLU_350296_0_0_1"/>
<dbReference type="GO" id="GO:0000981">
    <property type="term" value="F:DNA-binding transcription factor activity, RNA polymerase II-specific"/>
    <property type="evidence" value="ECO:0007669"/>
    <property type="project" value="InterPro"/>
</dbReference>
<protein>
    <recommendedName>
        <fullName evidence="9">C2H2-type domain-containing protein</fullName>
    </recommendedName>
</protein>
<dbReference type="GO" id="GO:0000785">
    <property type="term" value="C:chromatin"/>
    <property type="evidence" value="ECO:0007669"/>
    <property type="project" value="TreeGrafter"/>
</dbReference>
<dbReference type="PROSITE" id="PS50157">
    <property type="entry name" value="ZINC_FINGER_C2H2_2"/>
    <property type="match status" value="2"/>
</dbReference>
<evidence type="ECO:0000256" key="4">
    <source>
        <dbReference type="ARBA" id="ARBA00022771"/>
    </source>
</evidence>